<evidence type="ECO:0000256" key="9">
    <source>
        <dbReference type="ARBA" id="ARBA00023136"/>
    </source>
</evidence>
<evidence type="ECO:0000256" key="5">
    <source>
        <dbReference type="ARBA" id="ARBA00022826"/>
    </source>
</evidence>
<dbReference type="EMBL" id="JARBDR010000918">
    <property type="protein sequence ID" value="KAJ8301972.1"/>
    <property type="molecule type" value="Genomic_DNA"/>
</dbReference>
<keyword evidence="6" id="KW-0630">Potassium</keyword>
<keyword evidence="4 12" id="KW-0812">Transmembrane</keyword>
<dbReference type="Pfam" id="PF03493">
    <property type="entry name" value="BK_channel_a"/>
    <property type="match status" value="1"/>
</dbReference>
<dbReference type="InterPro" id="IPR003929">
    <property type="entry name" value="K_chnl_BK_asu"/>
</dbReference>
<dbReference type="Gene3D" id="3.40.50.720">
    <property type="entry name" value="NAD(P)-binding Rossmann-like Domain"/>
    <property type="match status" value="1"/>
</dbReference>
<organism evidence="16 18">
    <name type="scientific">Tegillarca granosa</name>
    <name type="common">Malaysian cockle</name>
    <name type="synonym">Anadara granosa</name>
    <dbReference type="NCBI Taxonomy" id="220873"/>
    <lineage>
        <taxon>Eukaryota</taxon>
        <taxon>Metazoa</taxon>
        <taxon>Spiralia</taxon>
        <taxon>Lophotrochozoa</taxon>
        <taxon>Mollusca</taxon>
        <taxon>Bivalvia</taxon>
        <taxon>Autobranchia</taxon>
        <taxon>Pteriomorphia</taxon>
        <taxon>Arcoida</taxon>
        <taxon>Arcoidea</taxon>
        <taxon>Arcidae</taxon>
        <taxon>Tegillarca</taxon>
    </lineage>
</organism>
<keyword evidence="10" id="KW-0407">Ion channel</keyword>
<dbReference type="EMBL" id="JARBDR010000771">
    <property type="protein sequence ID" value="KAJ8307644.1"/>
    <property type="molecule type" value="Genomic_DNA"/>
</dbReference>
<feature type="transmembrane region" description="Helical" evidence="12">
    <location>
        <begin position="129"/>
        <end position="152"/>
    </location>
</feature>
<evidence type="ECO:0000259" key="15">
    <source>
        <dbReference type="Pfam" id="PF22614"/>
    </source>
</evidence>
<dbReference type="Gene3D" id="1.10.287.70">
    <property type="match status" value="1"/>
</dbReference>
<evidence type="ECO:0000256" key="2">
    <source>
        <dbReference type="ARBA" id="ARBA00022448"/>
    </source>
</evidence>
<evidence type="ECO:0000313" key="16">
    <source>
        <dbReference type="EMBL" id="KAJ8301972.1"/>
    </source>
</evidence>
<dbReference type="Proteomes" id="UP001217089">
    <property type="component" value="Unassembled WGS sequence"/>
</dbReference>
<evidence type="ECO:0000256" key="1">
    <source>
        <dbReference type="ARBA" id="ARBA00004141"/>
    </source>
</evidence>
<proteinExistence type="predicted"/>
<keyword evidence="9 12" id="KW-0472">Membrane</keyword>
<evidence type="ECO:0000259" key="13">
    <source>
        <dbReference type="Pfam" id="PF03493"/>
    </source>
</evidence>
<evidence type="ECO:0000313" key="18">
    <source>
        <dbReference type="Proteomes" id="UP001217089"/>
    </source>
</evidence>
<comment type="catalytic activity">
    <reaction evidence="11">
        <text>K(+)(in) = K(+)(out)</text>
        <dbReference type="Rhea" id="RHEA:29463"/>
        <dbReference type="ChEBI" id="CHEBI:29103"/>
    </reaction>
</comment>
<comment type="caution">
    <text evidence="16">The sequence shown here is derived from an EMBL/GenBank/DDBJ whole genome shotgun (WGS) entry which is preliminary data.</text>
</comment>
<feature type="domain" description="RCK N-terminal" evidence="15">
    <location>
        <begin position="331"/>
        <end position="448"/>
    </location>
</feature>
<dbReference type="InterPro" id="IPR047871">
    <property type="entry name" value="K_chnl_Slo-like"/>
</dbReference>
<keyword evidence="2" id="KW-0813">Transport</keyword>
<evidence type="ECO:0000256" key="4">
    <source>
        <dbReference type="ARBA" id="ARBA00022692"/>
    </source>
</evidence>
<keyword evidence="7 12" id="KW-1133">Transmembrane helix</keyword>
<dbReference type="Pfam" id="PF07885">
    <property type="entry name" value="Ion_trans_2"/>
    <property type="match status" value="1"/>
</dbReference>
<keyword evidence="5" id="KW-0631">Potassium channel</keyword>
<keyword evidence="3" id="KW-0633">Potassium transport</keyword>
<evidence type="ECO:0000256" key="11">
    <source>
        <dbReference type="ARBA" id="ARBA00034430"/>
    </source>
</evidence>
<accession>A0ABQ9E9H5</accession>
<keyword evidence="18" id="KW-1185">Reference proteome</keyword>
<feature type="transmembrane region" description="Helical" evidence="12">
    <location>
        <begin position="259"/>
        <end position="278"/>
    </location>
</feature>
<feature type="transmembrane region" description="Helical" evidence="12">
    <location>
        <begin position="164"/>
        <end position="185"/>
    </location>
</feature>
<sequence length="704" mass="80568">MEDEDVCDGIDLKWMYQSDSDDDDDWHNSAPVKYFTQEMSFRGRLRRLLIRNTQARLGGRLFDFIVKFIMCVLYFIRVLLDDHTEYWCSGSGCGNNTEPHLLPQNEDDGMKFSSAEINWHVVLWVYRPMPLWCVQVILAFATFIKAILFIFVSKGNRFEQVLTSAFLLECICSLPLIATLFYPMVLKDLFIPTFLNCWLAKLALERLFNDLHLTKQRFQTISVTLSQQLLILNVTLCCLIFTTICGIQHIQRGSLDRHLTMFESFYFVIVTFSTVGYGDISPDIWLGQLFVVIMICVAFVFLPRQIEGIASTFVERQKAGGEYGKKQARRNRHVVVCSTKLTSEQTMDFLSEFYAHPKLEDHIVLLLGSDELGSNMNIILRDPKWSNRVIYIRGSALKDLDLKRCRINEAEACFILAPGSCSNKEQADQHTILRSWAVKDFAPNCNQYIQLFRAENKIHVKFAEHVVCQDEFKYALLANNCCYPGLSTLVSLLVHTSTGNEGDMATESWQQVYGRHSGNEIYHIQLCKSKFFSSYEGKKFSDASAGAHERFGVTLMGIMETDTTQNNDILLQLNPGPNYIMKATDFCFYMNITKEEYSTIQDVTKLKQKTEREKNYEKLAHNLGKYLESHGCDDEEEDGEESVFNTLTSQGGSEMAKRMLSINSQTEQTDITIELSCSEDPVDGPDISQSAKVLQMYDDMGQDE</sequence>
<evidence type="ECO:0000256" key="8">
    <source>
        <dbReference type="ARBA" id="ARBA00023065"/>
    </source>
</evidence>
<dbReference type="InterPro" id="IPR013099">
    <property type="entry name" value="K_chnl_dom"/>
</dbReference>
<feature type="transmembrane region" description="Helical" evidence="12">
    <location>
        <begin position="284"/>
        <end position="302"/>
    </location>
</feature>
<dbReference type="PANTHER" id="PTHR10027">
    <property type="entry name" value="CALCIUM-ACTIVATED POTASSIUM CHANNEL ALPHA CHAIN"/>
    <property type="match status" value="1"/>
</dbReference>
<feature type="transmembrane region" description="Helical" evidence="12">
    <location>
        <begin position="229"/>
        <end position="247"/>
    </location>
</feature>
<name>A0ABQ9E9H5_TEGGR</name>
<feature type="domain" description="Calcium-activated potassium channel BK alpha subunit" evidence="13">
    <location>
        <begin position="464"/>
        <end position="558"/>
    </location>
</feature>
<feature type="transmembrane region" description="Helical" evidence="12">
    <location>
        <begin position="61"/>
        <end position="80"/>
    </location>
</feature>
<dbReference type="PANTHER" id="PTHR10027:SF10">
    <property type="entry name" value="SLOWPOKE 2, ISOFORM D"/>
    <property type="match status" value="1"/>
</dbReference>
<evidence type="ECO:0000256" key="3">
    <source>
        <dbReference type="ARBA" id="ARBA00022538"/>
    </source>
</evidence>
<dbReference type="Pfam" id="PF22614">
    <property type="entry name" value="Slo-like_RCK"/>
    <property type="match status" value="1"/>
</dbReference>
<comment type="subcellular location">
    <subcellularLocation>
        <location evidence="1">Membrane</location>
        <topology evidence="1">Multi-pass membrane protein</topology>
    </subcellularLocation>
</comment>
<reference evidence="16 18" key="1">
    <citation type="submission" date="2022-12" db="EMBL/GenBank/DDBJ databases">
        <title>Chromosome-level genome of Tegillarca granosa.</title>
        <authorList>
            <person name="Kim J."/>
        </authorList>
    </citation>
    <scope>NUCLEOTIDE SEQUENCE [LARGE SCALE GENOMIC DNA]</scope>
    <source>
        <strain evidence="16">Teg-2019</strain>
        <tissue evidence="16">Adductor muscle</tissue>
    </source>
</reference>
<evidence type="ECO:0000256" key="7">
    <source>
        <dbReference type="ARBA" id="ARBA00022989"/>
    </source>
</evidence>
<evidence type="ECO:0000259" key="14">
    <source>
        <dbReference type="Pfam" id="PF07885"/>
    </source>
</evidence>
<dbReference type="SUPFAM" id="SSF81324">
    <property type="entry name" value="Voltage-gated potassium channels"/>
    <property type="match status" value="1"/>
</dbReference>
<evidence type="ECO:0000256" key="6">
    <source>
        <dbReference type="ARBA" id="ARBA00022958"/>
    </source>
</evidence>
<feature type="domain" description="Potassium channel" evidence="14">
    <location>
        <begin position="239"/>
        <end position="311"/>
    </location>
</feature>
<evidence type="ECO:0000256" key="10">
    <source>
        <dbReference type="ARBA" id="ARBA00023303"/>
    </source>
</evidence>
<evidence type="ECO:0000256" key="12">
    <source>
        <dbReference type="SAM" id="Phobius"/>
    </source>
</evidence>
<keyword evidence="8" id="KW-0406">Ion transport</keyword>
<dbReference type="InterPro" id="IPR003148">
    <property type="entry name" value="RCK_N"/>
</dbReference>
<gene>
    <name evidence="17" type="ORF">KUTeg_014809</name>
    <name evidence="16" type="ORF">KUTeg_020959</name>
</gene>
<evidence type="ECO:0000313" key="17">
    <source>
        <dbReference type="EMBL" id="KAJ8307644.1"/>
    </source>
</evidence>
<protein>
    <submittedName>
        <fullName evidence="16">Uncharacterized protein</fullName>
    </submittedName>
</protein>